<accession>A0A5C1AAJ3</accession>
<dbReference type="GO" id="GO:0045454">
    <property type="term" value="P:cell redox homeostasis"/>
    <property type="evidence" value="ECO:0007669"/>
    <property type="project" value="TreeGrafter"/>
</dbReference>
<feature type="domain" description="Thioredoxin" evidence="10">
    <location>
        <begin position="1"/>
        <end position="109"/>
    </location>
</feature>
<feature type="active site" description="Nucleophile" evidence="8">
    <location>
        <position position="36"/>
    </location>
</feature>
<dbReference type="PANTHER" id="PTHR45663">
    <property type="entry name" value="GEO12009P1"/>
    <property type="match status" value="1"/>
</dbReference>
<evidence type="ECO:0000256" key="4">
    <source>
        <dbReference type="ARBA" id="ARBA00023157"/>
    </source>
</evidence>
<dbReference type="InterPro" id="IPR017937">
    <property type="entry name" value="Thioredoxin_CS"/>
</dbReference>
<dbReference type="CDD" id="cd02947">
    <property type="entry name" value="TRX_family"/>
    <property type="match status" value="1"/>
</dbReference>
<dbReference type="Proteomes" id="UP000324974">
    <property type="component" value="Chromosome"/>
</dbReference>
<keyword evidence="4 9" id="KW-1015">Disulfide bond</keyword>
<dbReference type="PIRSF" id="PIRSF000077">
    <property type="entry name" value="Thioredoxin"/>
    <property type="match status" value="1"/>
</dbReference>
<dbReference type="OrthoDB" id="9790390at2"/>
<organism evidence="11 12">
    <name type="scientific">Limnoglobus roseus</name>
    <dbReference type="NCBI Taxonomy" id="2598579"/>
    <lineage>
        <taxon>Bacteria</taxon>
        <taxon>Pseudomonadati</taxon>
        <taxon>Planctomycetota</taxon>
        <taxon>Planctomycetia</taxon>
        <taxon>Gemmatales</taxon>
        <taxon>Gemmataceae</taxon>
        <taxon>Limnoglobus</taxon>
    </lineage>
</organism>
<dbReference type="InterPro" id="IPR036249">
    <property type="entry name" value="Thioredoxin-like_sf"/>
</dbReference>
<evidence type="ECO:0000256" key="3">
    <source>
        <dbReference type="ARBA" id="ARBA00022982"/>
    </source>
</evidence>
<dbReference type="NCBIfam" id="TIGR01068">
    <property type="entry name" value="thioredoxin"/>
    <property type="match status" value="1"/>
</dbReference>
<feature type="disulfide bond" description="Redox-active" evidence="9">
    <location>
        <begin position="33"/>
        <end position="36"/>
    </location>
</feature>
<dbReference type="SUPFAM" id="SSF52833">
    <property type="entry name" value="Thioredoxin-like"/>
    <property type="match status" value="1"/>
</dbReference>
<evidence type="ECO:0000256" key="5">
    <source>
        <dbReference type="ARBA" id="ARBA00023284"/>
    </source>
</evidence>
<comment type="similarity">
    <text evidence="1 7">Belongs to the thioredoxin family.</text>
</comment>
<evidence type="ECO:0000256" key="1">
    <source>
        <dbReference type="ARBA" id="ARBA00008987"/>
    </source>
</evidence>
<protein>
    <recommendedName>
        <fullName evidence="6 7">Thioredoxin</fullName>
    </recommendedName>
</protein>
<name>A0A5C1AAJ3_9BACT</name>
<dbReference type="InterPro" id="IPR005746">
    <property type="entry name" value="Thioredoxin"/>
</dbReference>
<gene>
    <name evidence="11" type="primary">trxA_2</name>
    <name evidence="11" type="ORF">PX52LOC_01002</name>
</gene>
<feature type="active site" description="Nucleophile" evidence="8">
    <location>
        <position position="33"/>
    </location>
</feature>
<feature type="site" description="Deprotonates C-terminal active site Cys" evidence="8">
    <location>
        <position position="27"/>
    </location>
</feature>
<dbReference type="PROSITE" id="PS00194">
    <property type="entry name" value="THIOREDOXIN_1"/>
    <property type="match status" value="1"/>
</dbReference>
<keyword evidence="5 9" id="KW-0676">Redox-active center</keyword>
<sequence length="109" mass="11999">MASPNVIEFSETNFSQEVASGTLVVADFWAPWCGPCRQLSPVIDKIADQYAGKVKVGKVNVDENMELATKYDVATIPRIMLFKGNDQPIFLHVGTIDPTSLTKVIDQNI</sequence>
<dbReference type="RefSeq" id="WP_149109051.1">
    <property type="nucleotide sequence ID" value="NZ_CP042425.1"/>
</dbReference>
<reference evidence="12" key="1">
    <citation type="submission" date="2019-08" db="EMBL/GenBank/DDBJ databases">
        <title>Limnoglobus roseus gen. nov., sp. nov., a novel freshwater planctomycete with a giant genome from the family Gemmataceae.</title>
        <authorList>
            <person name="Kulichevskaya I.S."/>
            <person name="Naumoff D.G."/>
            <person name="Miroshnikov K."/>
            <person name="Ivanova A."/>
            <person name="Philippov D.A."/>
            <person name="Hakobyan A."/>
            <person name="Rijpstra I.C."/>
            <person name="Sinninghe Damste J.S."/>
            <person name="Liesack W."/>
            <person name="Dedysh S.N."/>
        </authorList>
    </citation>
    <scope>NUCLEOTIDE SEQUENCE [LARGE SCALE GENOMIC DNA]</scope>
    <source>
        <strain evidence="12">PX52</strain>
    </source>
</reference>
<dbReference type="PRINTS" id="PR00421">
    <property type="entry name" value="THIOREDOXIN"/>
</dbReference>
<evidence type="ECO:0000256" key="8">
    <source>
        <dbReference type="PIRSR" id="PIRSR000077-1"/>
    </source>
</evidence>
<dbReference type="KEGG" id="lrs:PX52LOC_01002"/>
<dbReference type="GO" id="GO:0015035">
    <property type="term" value="F:protein-disulfide reductase activity"/>
    <property type="evidence" value="ECO:0007669"/>
    <property type="project" value="UniProtKB-UniRule"/>
</dbReference>
<feature type="site" description="Contributes to redox potential value" evidence="8">
    <location>
        <position position="34"/>
    </location>
</feature>
<dbReference type="PROSITE" id="PS51352">
    <property type="entry name" value="THIOREDOXIN_2"/>
    <property type="match status" value="1"/>
</dbReference>
<keyword evidence="3" id="KW-0249">Electron transport</keyword>
<dbReference type="Pfam" id="PF00085">
    <property type="entry name" value="Thioredoxin"/>
    <property type="match status" value="1"/>
</dbReference>
<evidence type="ECO:0000313" key="12">
    <source>
        <dbReference type="Proteomes" id="UP000324974"/>
    </source>
</evidence>
<dbReference type="AlphaFoldDB" id="A0A5C1AAJ3"/>
<feature type="site" description="Contributes to redox potential value" evidence="8">
    <location>
        <position position="35"/>
    </location>
</feature>
<keyword evidence="2" id="KW-0813">Transport</keyword>
<dbReference type="InterPro" id="IPR013766">
    <property type="entry name" value="Thioredoxin_domain"/>
</dbReference>
<evidence type="ECO:0000256" key="2">
    <source>
        <dbReference type="ARBA" id="ARBA00022448"/>
    </source>
</evidence>
<evidence type="ECO:0000256" key="7">
    <source>
        <dbReference type="PIRNR" id="PIRNR000077"/>
    </source>
</evidence>
<evidence type="ECO:0000256" key="6">
    <source>
        <dbReference type="NCBIfam" id="TIGR01068"/>
    </source>
</evidence>
<evidence type="ECO:0000259" key="10">
    <source>
        <dbReference type="PROSITE" id="PS51352"/>
    </source>
</evidence>
<dbReference type="Gene3D" id="3.40.30.10">
    <property type="entry name" value="Glutaredoxin"/>
    <property type="match status" value="1"/>
</dbReference>
<dbReference type="GO" id="GO:0005829">
    <property type="term" value="C:cytosol"/>
    <property type="evidence" value="ECO:0007669"/>
    <property type="project" value="TreeGrafter"/>
</dbReference>
<evidence type="ECO:0000313" key="11">
    <source>
        <dbReference type="EMBL" id="QEL14134.1"/>
    </source>
</evidence>
<evidence type="ECO:0000256" key="9">
    <source>
        <dbReference type="PIRSR" id="PIRSR000077-4"/>
    </source>
</evidence>
<dbReference type="FunFam" id="3.40.30.10:FF:000001">
    <property type="entry name" value="Thioredoxin"/>
    <property type="match status" value="1"/>
</dbReference>
<dbReference type="PANTHER" id="PTHR45663:SF11">
    <property type="entry name" value="GEO12009P1"/>
    <property type="match status" value="1"/>
</dbReference>
<keyword evidence="12" id="KW-1185">Reference proteome</keyword>
<dbReference type="EMBL" id="CP042425">
    <property type="protein sequence ID" value="QEL14134.1"/>
    <property type="molecule type" value="Genomic_DNA"/>
</dbReference>
<proteinExistence type="inferred from homology"/>